<gene>
    <name evidence="7" type="primary">surE</name>
    <name evidence="7" type="ORF">COY87_02910</name>
</gene>
<feature type="domain" description="Survival protein SurE-like phosphatase/nucleotidase" evidence="6">
    <location>
        <begin position="4"/>
        <end position="205"/>
    </location>
</feature>
<dbReference type="SUPFAM" id="SSF64167">
    <property type="entry name" value="SurE-like"/>
    <property type="match status" value="1"/>
</dbReference>
<dbReference type="PANTHER" id="PTHR30457:SF23">
    <property type="entry name" value="PHOSPHATASE, PUTATIVE (AFU_ORTHOLOGUE AFUA_1G03660)-RELATED"/>
    <property type="match status" value="1"/>
</dbReference>
<dbReference type="InterPro" id="IPR036523">
    <property type="entry name" value="SurE-like_sf"/>
</dbReference>
<dbReference type="NCBIfam" id="TIGR00087">
    <property type="entry name" value="surE"/>
    <property type="match status" value="1"/>
</dbReference>
<dbReference type="PANTHER" id="PTHR30457">
    <property type="entry name" value="5'-NUCLEOTIDASE SURE"/>
    <property type="match status" value="1"/>
</dbReference>
<proteinExistence type="inferred from homology"/>
<keyword evidence="4" id="KW-0479">Metal-binding</keyword>
<dbReference type="InterPro" id="IPR002828">
    <property type="entry name" value="SurE-like_Pase/nucleotidase"/>
</dbReference>
<evidence type="ECO:0000313" key="7">
    <source>
        <dbReference type="EMBL" id="PIY72062.1"/>
    </source>
</evidence>
<comment type="caution">
    <text evidence="7">The sequence shown here is derived from an EMBL/GenBank/DDBJ whole genome shotgun (WGS) entry which is preliminary data.</text>
</comment>
<protein>
    <recommendedName>
        <fullName evidence="3">5'-nucleotidase</fullName>
        <ecNumber evidence="3">3.1.3.5</ecNumber>
    </recommendedName>
</protein>
<dbReference type="Gene3D" id="3.40.1210.10">
    <property type="entry name" value="Survival protein SurE-like phosphatase/nucleotidase"/>
    <property type="match status" value="1"/>
</dbReference>
<evidence type="ECO:0000256" key="4">
    <source>
        <dbReference type="ARBA" id="ARBA00022723"/>
    </source>
</evidence>
<dbReference type="InterPro" id="IPR030048">
    <property type="entry name" value="SurE"/>
</dbReference>
<dbReference type="EC" id="3.1.3.5" evidence="3"/>
<dbReference type="AlphaFoldDB" id="A0A2M7QID8"/>
<evidence type="ECO:0000313" key="8">
    <source>
        <dbReference type="Proteomes" id="UP000229401"/>
    </source>
</evidence>
<evidence type="ECO:0000256" key="3">
    <source>
        <dbReference type="ARBA" id="ARBA00012643"/>
    </source>
</evidence>
<dbReference type="Pfam" id="PF01975">
    <property type="entry name" value="SurE"/>
    <property type="match status" value="1"/>
</dbReference>
<dbReference type="Proteomes" id="UP000229401">
    <property type="component" value="Unassembled WGS sequence"/>
</dbReference>
<sequence>MKNVFVVNDDSIQSPGLSVLIKSLKKHNLTIVSTEHIKSWTSKAITVNKYIKLKEKSIANHKAFVIDGFPADCVNIGLNHIIKEKQDLLVSGINIGENATDAWLLSSATVAATIEGAIYGVKGIAFSQQLSDETYDEITKNVRAKQPVIYYEKFFQLSGKVSQVITNYFLVNKLPSEIKIVSVNIPREEKYNGKWVVTRPYHWNYGSLFSKTSKGFIKTGGNFTENKVTQEGTDMWALHNGYISITFYDLPLIPIINKSIIDYLSGLKLL</sequence>
<accession>A0A2M7QID8</accession>
<reference evidence="8" key="1">
    <citation type="submission" date="2017-09" db="EMBL/GenBank/DDBJ databases">
        <title>Depth-based differentiation of microbial function through sediment-hosted aquifers and enrichment of novel symbionts in the deep terrestrial subsurface.</title>
        <authorList>
            <person name="Probst A.J."/>
            <person name="Ladd B."/>
            <person name="Jarett J.K."/>
            <person name="Geller-Mcgrath D.E."/>
            <person name="Sieber C.M.K."/>
            <person name="Emerson J.B."/>
            <person name="Anantharaman K."/>
            <person name="Thomas B.C."/>
            <person name="Malmstrom R."/>
            <person name="Stieglmeier M."/>
            <person name="Klingl A."/>
            <person name="Woyke T."/>
            <person name="Ryan C.M."/>
            <person name="Banfield J.F."/>
        </authorList>
    </citation>
    <scope>NUCLEOTIDE SEQUENCE [LARGE SCALE GENOMIC DNA]</scope>
</reference>
<dbReference type="GO" id="GO:0046872">
    <property type="term" value="F:metal ion binding"/>
    <property type="evidence" value="ECO:0007669"/>
    <property type="project" value="UniProtKB-KW"/>
</dbReference>
<comment type="similarity">
    <text evidence="2">Belongs to the SurE nucleotidase family.</text>
</comment>
<organism evidence="7 8">
    <name type="scientific">Candidatus Roizmanbacteria bacterium CG_4_10_14_0_8_um_filter_33_9</name>
    <dbReference type="NCBI Taxonomy" id="1974826"/>
    <lineage>
        <taxon>Bacteria</taxon>
        <taxon>Candidatus Roizmaniibacteriota</taxon>
    </lineage>
</organism>
<evidence type="ECO:0000256" key="5">
    <source>
        <dbReference type="ARBA" id="ARBA00022801"/>
    </source>
</evidence>
<dbReference type="GO" id="GO:0008253">
    <property type="term" value="F:5'-nucleotidase activity"/>
    <property type="evidence" value="ECO:0007669"/>
    <property type="project" value="UniProtKB-EC"/>
</dbReference>
<dbReference type="EMBL" id="PFLI01000099">
    <property type="protein sequence ID" value="PIY72062.1"/>
    <property type="molecule type" value="Genomic_DNA"/>
</dbReference>
<keyword evidence="5" id="KW-0378">Hydrolase</keyword>
<evidence type="ECO:0000259" key="6">
    <source>
        <dbReference type="Pfam" id="PF01975"/>
    </source>
</evidence>
<comment type="catalytic activity">
    <reaction evidence="1">
        <text>a ribonucleoside 5'-phosphate + H2O = a ribonucleoside + phosphate</text>
        <dbReference type="Rhea" id="RHEA:12484"/>
        <dbReference type="ChEBI" id="CHEBI:15377"/>
        <dbReference type="ChEBI" id="CHEBI:18254"/>
        <dbReference type="ChEBI" id="CHEBI:43474"/>
        <dbReference type="ChEBI" id="CHEBI:58043"/>
        <dbReference type="EC" id="3.1.3.5"/>
    </reaction>
</comment>
<name>A0A2M7QID8_9BACT</name>
<evidence type="ECO:0000256" key="1">
    <source>
        <dbReference type="ARBA" id="ARBA00000815"/>
    </source>
</evidence>
<evidence type="ECO:0000256" key="2">
    <source>
        <dbReference type="ARBA" id="ARBA00011062"/>
    </source>
</evidence>